<reference evidence="1" key="1">
    <citation type="submission" date="2020-08" db="EMBL/GenBank/DDBJ databases">
        <title>Multicomponent nature underlies the extraordinary mechanical properties of spider dragline silk.</title>
        <authorList>
            <person name="Kono N."/>
            <person name="Nakamura H."/>
            <person name="Mori M."/>
            <person name="Yoshida Y."/>
            <person name="Ohtoshi R."/>
            <person name="Malay A.D."/>
            <person name="Moran D.A.P."/>
            <person name="Tomita M."/>
            <person name="Numata K."/>
            <person name="Arakawa K."/>
        </authorList>
    </citation>
    <scope>NUCLEOTIDE SEQUENCE</scope>
</reference>
<protein>
    <submittedName>
        <fullName evidence="1">Uncharacterized protein</fullName>
    </submittedName>
</protein>
<sequence>MTPILVLTSGRRSSRGKVTNIPGSDAAKHIKRDSLTHSMNDVVSARCSISPLCTRCTKLSEYIISEPIDWIYSPVFVGTTPNRSSLPRFLFGDSQNLLFFY</sequence>
<comment type="caution">
    <text evidence="1">The sequence shown here is derived from an EMBL/GenBank/DDBJ whole genome shotgun (WGS) entry which is preliminary data.</text>
</comment>
<evidence type="ECO:0000313" key="2">
    <source>
        <dbReference type="Proteomes" id="UP000886998"/>
    </source>
</evidence>
<accession>A0A8X7CR80</accession>
<dbReference type="EMBL" id="BMAV01021344">
    <property type="protein sequence ID" value="GFY75380.1"/>
    <property type="molecule type" value="Genomic_DNA"/>
</dbReference>
<keyword evidence="2" id="KW-1185">Reference proteome</keyword>
<evidence type="ECO:0000313" key="1">
    <source>
        <dbReference type="EMBL" id="GFY75380.1"/>
    </source>
</evidence>
<proteinExistence type="predicted"/>
<gene>
    <name evidence="1" type="ORF">TNIN_399111</name>
</gene>
<dbReference type="AlphaFoldDB" id="A0A8X7CR80"/>
<dbReference type="Proteomes" id="UP000886998">
    <property type="component" value="Unassembled WGS sequence"/>
</dbReference>
<organism evidence="1 2">
    <name type="scientific">Trichonephila inaurata madagascariensis</name>
    <dbReference type="NCBI Taxonomy" id="2747483"/>
    <lineage>
        <taxon>Eukaryota</taxon>
        <taxon>Metazoa</taxon>
        <taxon>Ecdysozoa</taxon>
        <taxon>Arthropoda</taxon>
        <taxon>Chelicerata</taxon>
        <taxon>Arachnida</taxon>
        <taxon>Araneae</taxon>
        <taxon>Araneomorphae</taxon>
        <taxon>Entelegynae</taxon>
        <taxon>Araneoidea</taxon>
        <taxon>Nephilidae</taxon>
        <taxon>Trichonephila</taxon>
        <taxon>Trichonephila inaurata</taxon>
    </lineage>
</organism>
<name>A0A8X7CR80_9ARAC</name>